<dbReference type="PRINTS" id="PR00625">
    <property type="entry name" value="JDOMAIN"/>
</dbReference>
<dbReference type="InterPro" id="IPR036869">
    <property type="entry name" value="J_dom_sf"/>
</dbReference>
<feature type="compositionally biased region" description="Polar residues" evidence="1">
    <location>
        <begin position="218"/>
        <end position="230"/>
    </location>
</feature>
<gene>
    <name evidence="3" type="ORF">LY89DRAFT_63797</name>
</gene>
<dbReference type="STRING" id="149040.A0A194X9A3"/>
<dbReference type="PROSITE" id="PS50076">
    <property type="entry name" value="DNAJ_2"/>
    <property type="match status" value="1"/>
</dbReference>
<accession>A0A194X9A3</accession>
<keyword evidence="4" id="KW-1185">Reference proteome</keyword>
<dbReference type="Pfam" id="PF00226">
    <property type="entry name" value="DnaJ"/>
    <property type="match status" value="1"/>
</dbReference>
<feature type="region of interest" description="Disordered" evidence="1">
    <location>
        <begin position="510"/>
        <end position="553"/>
    </location>
</feature>
<dbReference type="AlphaFoldDB" id="A0A194X9A3"/>
<name>A0A194X9A3_MOLSC</name>
<feature type="compositionally biased region" description="Basic and acidic residues" evidence="1">
    <location>
        <begin position="155"/>
        <end position="168"/>
    </location>
</feature>
<feature type="compositionally biased region" description="Basic and acidic residues" evidence="1">
    <location>
        <begin position="328"/>
        <end position="341"/>
    </location>
</feature>
<feature type="region of interest" description="Disordered" evidence="1">
    <location>
        <begin position="672"/>
        <end position="757"/>
    </location>
</feature>
<dbReference type="GeneID" id="28821281"/>
<organism evidence="3 4">
    <name type="scientific">Mollisia scopiformis</name>
    <name type="common">Conifer needle endophyte fungus</name>
    <name type="synonym">Phialocephala scopiformis</name>
    <dbReference type="NCBI Taxonomy" id="149040"/>
    <lineage>
        <taxon>Eukaryota</taxon>
        <taxon>Fungi</taxon>
        <taxon>Dikarya</taxon>
        <taxon>Ascomycota</taxon>
        <taxon>Pezizomycotina</taxon>
        <taxon>Leotiomycetes</taxon>
        <taxon>Helotiales</taxon>
        <taxon>Mollisiaceae</taxon>
        <taxon>Mollisia</taxon>
    </lineage>
</organism>
<evidence type="ECO:0000313" key="3">
    <source>
        <dbReference type="EMBL" id="KUJ16751.1"/>
    </source>
</evidence>
<dbReference type="InParanoid" id="A0A194X9A3"/>
<feature type="compositionally biased region" description="Polar residues" evidence="1">
    <location>
        <begin position="672"/>
        <end position="692"/>
    </location>
</feature>
<evidence type="ECO:0000313" key="4">
    <source>
        <dbReference type="Proteomes" id="UP000070700"/>
    </source>
</evidence>
<feature type="compositionally biased region" description="Basic and acidic residues" evidence="1">
    <location>
        <begin position="285"/>
        <end position="301"/>
    </location>
</feature>
<dbReference type="CDD" id="cd06257">
    <property type="entry name" value="DnaJ"/>
    <property type="match status" value="1"/>
</dbReference>
<dbReference type="Proteomes" id="UP000070700">
    <property type="component" value="Unassembled WGS sequence"/>
</dbReference>
<feature type="compositionally biased region" description="Polar residues" evidence="1">
    <location>
        <begin position="187"/>
        <end position="204"/>
    </location>
</feature>
<dbReference type="PROSITE" id="PS00636">
    <property type="entry name" value="DNAJ_1"/>
    <property type="match status" value="1"/>
</dbReference>
<sequence length="1019" mass="112790">MVKADLSRDYYGDLELPPNADVADIKKQFKKLALTYHPDRNPGRESEVTAKFQKIQSAHEVLIDPTERAKYDANRIRVSSSSFRNTYSGGQASGVRGNPWANAGAQWAPPPKPPTARNRAQPPPPSTGAGRYAKFTPPNASAYQAAQEGPQARKAQYEAWDRTRHQNQTEHGPGKTWKAPQPPPRGTPTSGRQESNAQSQTRPPRSQPGFDEFRDSTSSHGRSQSTNASNRKGFMPNTPGGDEPPAPRGAYSTQRDKPTVAPEPPPRRPPPATTENPRPSTGRTDPLKKFRMDPPTMEERVSTPYATHGGEKFNPFESAAAGINRSKSTRERSEGFGKDNFPRAGSDTNLKSKNGTPHRARSFADRKSHAPRPSYSESLDTDSSSDEPIQMNRPTPRASARRSNGASPRTTKQAGSTTDPETQTTSKQSRIQQMRQWMKENPGQEPPPNGFGADGPPLRSGQPTPKANGEPSMYASPSFTTPSHCPTPTSFDSRRPSSYSVKFETFSEKLAAASPLRATAYPPATSVKYPDLSSATPATPPSGVPASPDSLNAFEQMQRSHLDRLLSNKRQASLDDQYKTPNEKAPKTNAGSHSRLSMNDVKQDDWTQYRDPSTEPGSPSKKFKTLRHLQANHTYDFQKRRLFWDHHLHMKSEANRANTSFSFNLNNDSFTKTQPPKTNGFSNSAENISTKFTPEDWDGKFEAGGTYFQPEKVSSTPQRPRSQSNSRARGRSPIKVQPMFSMPSRSEEQTPIESPGGTKFSAQDWAETFKPQTFMPPPMTPRTGPARKRSLKPTMGGNAAVVDDGDSSDEKPLFTGRKSASPPKASPPIIGSPEPMDVDTPPVSNTVPQFAKPNGKLNTEHLKRPAASASASPVDSELKVAFEDLKVKDIISTLAMPTPPLGPSPPVTDKDIPSRAAYDDYLHRYEKYMQEWDRFNAKFLLHMVARKNQNDDLKDKRWADDKGLETYRMGLKEDQAVMLKWAEHTTVHEAVVKCFVIMKERMQNGDVAADSRRPRKKTH</sequence>
<feature type="region of interest" description="Disordered" evidence="1">
    <location>
        <begin position="573"/>
        <end position="624"/>
    </location>
</feature>
<feature type="compositionally biased region" description="Polar residues" evidence="1">
    <location>
        <begin position="475"/>
        <end position="498"/>
    </location>
</feature>
<dbReference type="OrthoDB" id="10250354at2759"/>
<dbReference type="PANTHER" id="PTHR44029">
    <property type="entry name" value="DNAJ HOMOLOG SUBFAMILY C MEMBER 21"/>
    <property type="match status" value="1"/>
</dbReference>
<feature type="compositionally biased region" description="Pro residues" evidence="1">
    <location>
        <begin position="261"/>
        <end position="272"/>
    </location>
</feature>
<feature type="region of interest" description="Disordered" evidence="1">
    <location>
        <begin position="83"/>
        <end position="498"/>
    </location>
</feature>
<feature type="compositionally biased region" description="Polar residues" evidence="1">
    <location>
        <begin position="712"/>
        <end position="727"/>
    </location>
</feature>
<dbReference type="SUPFAM" id="SSF46565">
    <property type="entry name" value="Chaperone J-domain"/>
    <property type="match status" value="1"/>
</dbReference>
<dbReference type="KEGG" id="psco:LY89DRAFT_63797"/>
<dbReference type="InterPro" id="IPR051964">
    <property type="entry name" value="Chaperone_stress_response"/>
</dbReference>
<dbReference type="Gene3D" id="1.10.287.110">
    <property type="entry name" value="DnaJ domain"/>
    <property type="match status" value="1"/>
</dbReference>
<evidence type="ECO:0000259" key="2">
    <source>
        <dbReference type="PROSITE" id="PS50076"/>
    </source>
</evidence>
<feature type="domain" description="J" evidence="2">
    <location>
        <begin position="9"/>
        <end position="75"/>
    </location>
</feature>
<protein>
    <recommendedName>
        <fullName evidence="2">J domain-containing protein</fullName>
    </recommendedName>
</protein>
<dbReference type="RefSeq" id="XP_018071106.1">
    <property type="nucleotide sequence ID" value="XM_018211555.1"/>
</dbReference>
<dbReference type="GO" id="GO:0005737">
    <property type="term" value="C:cytoplasm"/>
    <property type="evidence" value="ECO:0007669"/>
    <property type="project" value="TreeGrafter"/>
</dbReference>
<dbReference type="InterPro" id="IPR018253">
    <property type="entry name" value="DnaJ_domain_CS"/>
</dbReference>
<evidence type="ECO:0000256" key="1">
    <source>
        <dbReference type="SAM" id="MobiDB-lite"/>
    </source>
</evidence>
<dbReference type="PANTHER" id="PTHR44029:SF1">
    <property type="entry name" value="DNAJ HOMOLOG SUBFAMILY C MEMBER 21"/>
    <property type="match status" value="1"/>
</dbReference>
<feature type="region of interest" description="Disordered" evidence="1">
    <location>
        <begin position="770"/>
        <end position="835"/>
    </location>
</feature>
<dbReference type="SMART" id="SM00271">
    <property type="entry name" value="DnaJ"/>
    <property type="match status" value="1"/>
</dbReference>
<feature type="compositionally biased region" description="Polar residues" evidence="1">
    <location>
        <begin position="401"/>
        <end position="435"/>
    </location>
</feature>
<dbReference type="FunFam" id="1.10.287.110:FF:000096">
    <property type="entry name" value="DnaJ domain protein"/>
    <property type="match status" value="1"/>
</dbReference>
<feature type="compositionally biased region" description="Low complexity" evidence="1">
    <location>
        <begin position="818"/>
        <end position="833"/>
    </location>
</feature>
<feature type="compositionally biased region" description="Basic and acidic residues" evidence="1">
    <location>
        <begin position="573"/>
        <end position="586"/>
    </location>
</feature>
<feature type="compositionally biased region" description="Polar residues" evidence="1">
    <location>
        <begin position="346"/>
        <end position="355"/>
    </location>
</feature>
<dbReference type="InterPro" id="IPR001623">
    <property type="entry name" value="DnaJ_domain"/>
</dbReference>
<dbReference type="EMBL" id="KQ947415">
    <property type="protein sequence ID" value="KUJ16751.1"/>
    <property type="molecule type" value="Genomic_DNA"/>
</dbReference>
<proteinExistence type="predicted"/>
<reference evidence="3 4" key="1">
    <citation type="submission" date="2015-10" db="EMBL/GenBank/DDBJ databases">
        <title>Full genome of DAOMC 229536 Phialocephala scopiformis, a fungal endophyte of spruce producing the potent anti-insectan compound rugulosin.</title>
        <authorList>
            <consortium name="DOE Joint Genome Institute"/>
            <person name="Walker A.K."/>
            <person name="Frasz S.L."/>
            <person name="Seifert K.A."/>
            <person name="Miller J.D."/>
            <person name="Mondo S.J."/>
            <person name="Labutti K."/>
            <person name="Lipzen A."/>
            <person name="Dockter R."/>
            <person name="Kennedy M."/>
            <person name="Grigoriev I.V."/>
            <person name="Spatafora J.W."/>
        </authorList>
    </citation>
    <scope>NUCLEOTIDE SEQUENCE [LARGE SCALE GENOMIC DNA]</scope>
    <source>
        <strain evidence="3 4">CBS 120377</strain>
    </source>
</reference>